<evidence type="ECO:0000313" key="2">
    <source>
        <dbReference type="Proteomes" id="UP001177003"/>
    </source>
</evidence>
<organism evidence="1 2">
    <name type="scientific">Lactuca saligna</name>
    <name type="common">Willowleaf lettuce</name>
    <dbReference type="NCBI Taxonomy" id="75948"/>
    <lineage>
        <taxon>Eukaryota</taxon>
        <taxon>Viridiplantae</taxon>
        <taxon>Streptophyta</taxon>
        <taxon>Embryophyta</taxon>
        <taxon>Tracheophyta</taxon>
        <taxon>Spermatophyta</taxon>
        <taxon>Magnoliopsida</taxon>
        <taxon>eudicotyledons</taxon>
        <taxon>Gunneridae</taxon>
        <taxon>Pentapetalae</taxon>
        <taxon>asterids</taxon>
        <taxon>campanulids</taxon>
        <taxon>Asterales</taxon>
        <taxon>Asteraceae</taxon>
        <taxon>Cichorioideae</taxon>
        <taxon>Cichorieae</taxon>
        <taxon>Lactucinae</taxon>
        <taxon>Lactuca</taxon>
    </lineage>
</organism>
<dbReference type="Proteomes" id="UP001177003">
    <property type="component" value="Chromosome 0"/>
</dbReference>
<dbReference type="AlphaFoldDB" id="A0AA35VFY5"/>
<reference evidence="1" key="1">
    <citation type="submission" date="2023-04" db="EMBL/GenBank/DDBJ databases">
        <authorList>
            <person name="Vijverberg K."/>
            <person name="Xiong W."/>
            <person name="Schranz E."/>
        </authorList>
    </citation>
    <scope>NUCLEOTIDE SEQUENCE</scope>
</reference>
<dbReference type="EMBL" id="OX465086">
    <property type="protein sequence ID" value="CAI9262177.1"/>
    <property type="molecule type" value="Genomic_DNA"/>
</dbReference>
<protein>
    <submittedName>
        <fullName evidence="1">Uncharacterized protein</fullName>
    </submittedName>
</protein>
<proteinExistence type="predicted"/>
<sequence>MKRFMDLGYADIDTMVIGNTPPNYPDANATTDDQPILYIGDQSDTDDHEGFFDLGFMPQAVVSVVPLNVVFPDSYFEGEIP</sequence>
<keyword evidence="2" id="KW-1185">Reference proteome</keyword>
<evidence type="ECO:0000313" key="1">
    <source>
        <dbReference type="EMBL" id="CAI9262177.1"/>
    </source>
</evidence>
<gene>
    <name evidence="1" type="ORF">LSALG_LOCUS2928</name>
</gene>
<name>A0AA35VFY5_LACSI</name>
<accession>A0AA35VFY5</accession>